<feature type="binding site" evidence="8">
    <location>
        <position position="296"/>
    </location>
    <ligand>
        <name>ATP</name>
        <dbReference type="ChEBI" id="CHEBI:30616"/>
    </ligand>
</feature>
<comment type="subunit">
    <text evidence="8">Monomer.</text>
</comment>
<gene>
    <name evidence="8 11" type="primary">gltX</name>
    <name evidence="11" type="ORF">GCM10010917_12130</name>
</gene>
<evidence type="ECO:0000259" key="10">
    <source>
        <dbReference type="Pfam" id="PF19269"/>
    </source>
</evidence>
<dbReference type="InterPro" id="IPR008925">
    <property type="entry name" value="aa_tRNA-synth_I_cd-bd_sf"/>
</dbReference>
<dbReference type="Proteomes" id="UP000609323">
    <property type="component" value="Unassembled WGS sequence"/>
</dbReference>
<feature type="binding site" evidence="8">
    <location>
        <position position="174"/>
    </location>
    <ligand>
        <name>Zn(2+)</name>
        <dbReference type="ChEBI" id="CHEBI:29105"/>
    </ligand>
</feature>
<keyword evidence="2 8" id="KW-0479">Metal-binding</keyword>
<dbReference type="Pfam" id="PF00749">
    <property type="entry name" value="tRNA-synt_1c"/>
    <property type="match status" value="1"/>
</dbReference>
<dbReference type="InterPro" id="IPR045462">
    <property type="entry name" value="aa-tRNA-synth_I_cd-bd"/>
</dbReference>
<dbReference type="SUPFAM" id="SSF52374">
    <property type="entry name" value="Nucleotidylyl transferase"/>
    <property type="match status" value="1"/>
</dbReference>
<comment type="cofactor">
    <cofactor evidence="8">
        <name>Zn(2+)</name>
        <dbReference type="ChEBI" id="CHEBI:29105"/>
    </cofactor>
    <text evidence="8">Binds 1 zinc ion per subunit.</text>
</comment>
<keyword evidence="6 8" id="KW-0648">Protein biosynthesis</keyword>
<dbReference type="EC" id="6.1.1.17" evidence="8"/>
<comment type="subcellular location">
    <subcellularLocation>
        <location evidence="8">Cytoplasm</location>
    </subcellularLocation>
</comment>
<dbReference type="PANTHER" id="PTHR43311:SF1">
    <property type="entry name" value="GLUTAMYL-Q TRNA(ASP) SYNTHETASE"/>
    <property type="match status" value="1"/>
</dbReference>
<keyword evidence="8" id="KW-0963">Cytoplasm</keyword>
<comment type="function">
    <text evidence="8">Catalyzes the attachment of glutamate to tRNA(Glu) in a two-step reaction: glutamate is first activated by ATP to form Glu-AMP and then transferred to the acceptor end of tRNA(Glu).</text>
</comment>
<sequence length="552" mass="63688">MSNEMMAELLFPDIQQLPADIYAFFPPRNLPSDAVVTRFAPSPTGPLNIGGLYATLISERLAHQSNGVFFLRLEDTDQKREIQGSLDNIIHSLSYFGIYVDEGPGLSGEDQGDYGPYKQSSRIQIYKVFIKHLVRNGLAYPCFCDPDDLEQIRRNQQRLKVTTGYYGKWAKHRDISWEQAKEEMDKGKPFVVRLRSSGSTDKRIEYNDLVKGATTLPKNDQDIVIMKTNGLPTYHFAHVIDDHLMGTTHVIRGDEWLSSVPIHIQLFETFGFRRPEYGHIAPIMKQVGASKRKFSKRKDLDGTAAYYREQGYPGAAISEYFMNLINSDFEEWRMANPHRSFRDFVIRTDKMHASGALFDMNKLNDLSKEVIARFTAKQVFDEVYAWSKEFDPELYSLMDKNKDYTINILNIGRAAEKPRKDISKWSDVKTMISLYDDEWFVKEISCGYKLPANISVHTAKEVVRGFSETYRFDDEQDVWFQRLKELAGKLGFAEDMKSYKADPDRYKGHVGDVAMVLRIALTNRTHTPDLFDMMQVMGKYRVLERMQRFVAG</sequence>
<dbReference type="PANTHER" id="PTHR43311">
    <property type="entry name" value="GLUTAMATE--TRNA LIGASE"/>
    <property type="match status" value="1"/>
</dbReference>
<dbReference type="SUPFAM" id="SSF48163">
    <property type="entry name" value="An anticodon-binding domain of class I aminoacyl-tRNA synthetases"/>
    <property type="match status" value="1"/>
</dbReference>
<proteinExistence type="inferred from homology"/>
<dbReference type="InterPro" id="IPR049940">
    <property type="entry name" value="GluQ/Sye"/>
</dbReference>
<evidence type="ECO:0000256" key="5">
    <source>
        <dbReference type="ARBA" id="ARBA00022840"/>
    </source>
</evidence>
<keyword evidence="3 8" id="KW-0547">Nucleotide-binding</keyword>
<dbReference type="NCBIfam" id="TIGR00464">
    <property type="entry name" value="gltX_bact"/>
    <property type="match status" value="1"/>
</dbReference>
<dbReference type="Gene3D" id="3.40.50.620">
    <property type="entry name" value="HUPs"/>
    <property type="match status" value="1"/>
</dbReference>
<keyword evidence="5 8" id="KW-0067">ATP-binding</keyword>
<dbReference type="RefSeq" id="WP_094092990.1">
    <property type="nucleotide sequence ID" value="NZ_BMHF01000003.1"/>
</dbReference>
<feature type="binding site" evidence="8">
    <location>
        <position position="144"/>
    </location>
    <ligand>
        <name>Zn(2+)</name>
        <dbReference type="ChEBI" id="CHEBI:29105"/>
    </ligand>
</feature>
<dbReference type="GO" id="GO:0016874">
    <property type="term" value="F:ligase activity"/>
    <property type="evidence" value="ECO:0007669"/>
    <property type="project" value="UniProtKB-KW"/>
</dbReference>
<evidence type="ECO:0000259" key="9">
    <source>
        <dbReference type="Pfam" id="PF00749"/>
    </source>
</evidence>
<reference evidence="12" key="1">
    <citation type="journal article" date="2019" name="Int. J. Syst. Evol. Microbiol.">
        <title>The Global Catalogue of Microorganisms (GCM) 10K type strain sequencing project: providing services to taxonomists for standard genome sequencing and annotation.</title>
        <authorList>
            <consortium name="The Broad Institute Genomics Platform"/>
            <consortium name="The Broad Institute Genome Sequencing Center for Infectious Disease"/>
            <person name="Wu L."/>
            <person name="Ma J."/>
        </authorList>
    </citation>
    <scope>NUCLEOTIDE SEQUENCE [LARGE SCALE GENOMIC DNA]</scope>
    <source>
        <strain evidence="12">CGMCC 1.15044</strain>
    </source>
</reference>
<evidence type="ECO:0000256" key="3">
    <source>
        <dbReference type="ARBA" id="ARBA00022741"/>
    </source>
</evidence>
<feature type="short sequence motif" description="'KMSKS' region" evidence="8">
    <location>
        <begin position="293"/>
        <end position="297"/>
    </location>
</feature>
<evidence type="ECO:0000256" key="8">
    <source>
        <dbReference type="HAMAP-Rule" id="MF_00022"/>
    </source>
</evidence>
<feature type="binding site" evidence="8">
    <location>
        <position position="172"/>
    </location>
    <ligand>
        <name>Zn(2+)</name>
        <dbReference type="ChEBI" id="CHEBI:29105"/>
    </ligand>
</feature>
<keyword evidence="1 8" id="KW-0436">Ligase</keyword>
<evidence type="ECO:0000256" key="6">
    <source>
        <dbReference type="ARBA" id="ARBA00022917"/>
    </source>
</evidence>
<evidence type="ECO:0000256" key="7">
    <source>
        <dbReference type="ARBA" id="ARBA00023146"/>
    </source>
</evidence>
<name>A0ABQ1FT58_9BACL</name>
<comment type="caution">
    <text evidence="8">Lacks conserved residue(s) required for the propagation of feature annotation.</text>
</comment>
<evidence type="ECO:0000256" key="4">
    <source>
        <dbReference type="ARBA" id="ARBA00022833"/>
    </source>
</evidence>
<dbReference type="InterPro" id="IPR000924">
    <property type="entry name" value="Glu/Gln-tRNA-synth"/>
</dbReference>
<keyword evidence="4 8" id="KW-0862">Zinc</keyword>
<dbReference type="Gene3D" id="1.10.10.350">
    <property type="match status" value="1"/>
</dbReference>
<dbReference type="Pfam" id="PF19269">
    <property type="entry name" value="Anticodon_2"/>
    <property type="match status" value="1"/>
</dbReference>
<dbReference type="InterPro" id="IPR020058">
    <property type="entry name" value="Glu/Gln-tRNA-synth_Ib_cat-dom"/>
</dbReference>
<evidence type="ECO:0000256" key="2">
    <source>
        <dbReference type="ARBA" id="ARBA00022723"/>
    </source>
</evidence>
<feature type="binding site" evidence="8">
    <location>
        <position position="142"/>
    </location>
    <ligand>
        <name>Zn(2+)</name>
        <dbReference type="ChEBI" id="CHEBI:29105"/>
    </ligand>
</feature>
<keyword evidence="7 8" id="KW-0030">Aminoacyl-tRNA synthetase</keyword>
<organism evidence="11 12">
    <name type="scientific">Paenibacillus physcomitrellae</name>
    <dbReference type="NCBI Taxonomy" id="1619311"/>
    <lineage>
        <taxon>Bacteria</taxon>
        <taxon>Bacillati</taxon>
        <taxon>Bacillota</taxon>
        <taxon>Bacilli</taxon>
        <taxon>Bacillales</taxon>
        <taxon>Paenibacillaceae</taxon>
        <taxon>Paenibacillus</taxon>
    </lineage>
</organism>
<dbReference type="InterPro" id="IPR020751">
    <property type="entry name" value="aa-tRNA-synth_I_codon-bd_sub2"/>
</dbReference>
<protein>
    <recommendedName>
        <fullName evidence="8">Glutamate--tRNA ligase</fullName>
        <ecNumber evidence="8">6.1.1.17</ecNumber>
    </recommendedName>
    <alternativeName>
        <fullName evidence="8">Glutamyl-tRNA synthetase</fullName>
        <shortName evidence="8">GluRS</shortName>
    </alternativeName>
</protein>
<comment type="catalytic activity">
    <reaction evidence="8">
        <text>tRNA(Glu) + L-glutamate + ATP = L-glutamyl-tRNA(Glu) + AMP + diphosphate</text>
        <dbReference type="Rhea" id="RHEA:23540"/>
        <dbReference type="Rhea" id="RHEA-COMP:9663"/>
        <dbReference type="Rhea" id="RHEA-COMP:9680"/>
        <dbReference type="ChEBI" id="CHEBI:29985"/>
        <dbReference type="ChEBI" id="CHEBI:30616"/>
        <dbReference type="ChEBI" id="CHEBI:33019"/>
        <dbReference type="ChEBI" id="CHEBI:78442"/>
        <dbReference type="ChEBI" id="CHEBI:78520"/>
        <dbReference type="ChEBI" id="CHEBI:456215"/>
        <dbReference type="EC" id="6.1.1.17"/>
    </reaction>
</comment>
<comment type="similarity">
    <text evidence="8">Belongs to the class-I aminoacyl-tRNA synthetase family. Glutamate--tRNA ligase type 1 subfamily.</text>
</comment>
<feature type="domain" description="Glutamyl/glutaminyl-tRNA synthetase class Ib catalytic" evidence="9">
    <location>
        <begin position="35"/>
        <end position="344"/>
    </location>
</feature>
<dbReference type="InterPro" id="IPR004527">
    <property type="entry name" value="Glu-tRNA-ligase_bac/mito"/>
</dbReference>
<evidence type="ECO:0000313" key="12">
    <source>
        <dbReference type="Proteomes" id="UP000609323"/>
    </source>
</evidence>
<evidence type="ECO:0000256" key="1">
    <source>
        <dbReference type="ARBA" id="ARBA00022598"/>
    </source>
</evidence>
<dbReference type="EMBL" id="BMHF01000003">
    <property type="protein sequence ID" value="GGA28802.1"/>
    <property type="molecule type" value="Genomic_DNA"/>
</dbReference>
<keyword evidence="12" id="KW-1185">Reference proteome</keyword>
<accession>A0ABQ1FT58</accession>
<evidence type="ECO:0000313" key="11">
    <source>
        <dbReference type="EMBL" id="GGA28802.1"/>
    </source>
</evidence>
<dbReference type="PRINTS" id="PR00987">
    <property type="entry name" value="TRNASYNTHGLU"/>
</dbReference>
<comment type="caution">
    <text evidence="11">The sequence shown here is derived from an EMBL/GenBank/DDBJ whole genome shotgun (WGS) entry which is preliminary data.</text>
</comment>
<feature type="domain" description="Aminoacyl-tRNA synthetase class I anticodon-binding" evidence="10">
    <location>
        <begin position="510"/>
        <end position="549"/>
    </location>
</feature>
<dbReference type="InterPro" id="IPR014729">
    <property type="entry name" value="Rossmann-like_a/b/a_fold"/>
</dbReference>
<dbReference type="HAMAP" id="MF_00022">
    <property type="entry name" value="Glu_tRNA_synth_type1"/>
    <property type="match status" value="1"/>
</dbReference>